<dbReference type="GO" id="GO:0016746">
    <property type="term" value="F:acyltransferase activity"/>
    <property type="evidence" value="ECO:0007669"/>
    <property type="project" value="UniProtKB-KW"/>
</dbReference>
<organism evidence="1 2">
    <name type="scientific">Artemisia annua</name>
    <name type="common">Sweet wormwood</name>
    <dbReference type="NCBI Taxonomy" id="35608"/>
    <lineage>
        <taxon>Eukaryota</taxon>
        <taxon>Viridiplantae</taxon>
        <taxon>Streptophyta</taxon>
        <taxon>Embryophyta</taxon>
        <taxon>Tracheophyta</taxon>
        <taxon>Spermatophyta</taxon>
        <taxon>Magnoliopsida</taxon>
        <taxon>eudicotyledons</taxon>
        <taxon>Gunneridae</taxon>
        <taxon>Pentapetalae</taxon>
        <taxon>asterids</taxon>
        <taxon>campanulids</taxon>
        <taxon>Asterales</taxon>
        <taxon>Asteraceae</taxon>
        <taxon>Asteroideae</taxon>
        <taxon>Anthemideae</taxon>
        <taxon>Artemisiinae</taxon>
        <taxon>Artemisia</taxon>
    </lineage>
</organism>
<dbReference type="EMBL" id="PKPP01005117">
    <property type="protein sequence ID" value="PWA61380.1"/>
    <property type="molecule type" value="Genomic_DNA"/>
</dbReference>
<sequence>MTLAFNKDKPLSTITVNKLYPDSNMPTLSNKEALMFIGNCKRLRILKSFETICLDETVPALSGGFMCALGWCGKTRFNPSRIKTYVREYDHNPPSNFLEGQGMQSGSHVDIMGNYQLIEDVIRVEAVAKGTVTVPPAVVRK</sequence>
<evidence type="ECO:0000313" key="1">
    <source>
        <dbReference type="EMBL" id="PWA61380.1"/>
    </source>
</evidence>
<dbReference type="AlphaFoldDB" id="A0A2U1MJD9"/>
<dbReference type="STRING" id="35608.A0A2U1MJD9"/>
<keyword evidence="2" id="KW-1185">Reference proteome</keyword>
<keyword evidence="1" id="KW-0012">Acyltransferase</keyword>
<reference evidence="1 2" key="1">
    <citation type="journal article" date="2018" name="Mol. Plant">
        <title>The genome of Artemisia annua provides insight into the evolution of Asteraceae family and artemisinin biosynthesis.</title>
        <authorList>
            <person name="Shen Q."/>
            <person name="Zhang L."/>
            <person name="Liao Z."/>
            <person name="Wang S."/>
            <person name="Yan T."/>
            <person name="Shi P."/>
            <person name="Liu M."/>
            <person name="Fu X."/>
            <person name="Pan Q."/>
            <person name="Wang Y."/>
            <person name="Lv Z."/>
            <person name="Lu X."/>
            <person name="Zhang F."/>
            <person name="Jiang W."/>
            <person name="Ma Y."/>
            <person name="Chen M."/>
            <person name="Hao X."/>
            <person name="Li L."/>
            <person name="Tang Y."/>
            <person name="Lv G."/>
            <person name="Zhou Y."/>
            <person name="Sun X."/>
            <person name="Brodelius P.E."/>
            <person name="Rose J.K.C."/>
            <person name="Tang K."/>
        </authorList>
    </citation>
    <scope>NUCLEOTIDE SEQUENCE [LARGE SCALE GENOMIC DNA]</scope>
    <source>
        <strain evidence="2">cv. Huhao1</strain>
        <tissue evidence="1">Leaf</tissue>
    </source>
</reference>
<dbReference type="OrthoDB" id="190846at2759"/>
<comment type="caution">
    <text evidence="1">The sequence shown here is derived from an EMBL/GenBank/DDBJ whole genome shotgun (WGS) entry which is preliminary data.</text>
</comment>
<accession>A0A2U1MJD9</accession>
<proteinExistence type="predicted"/>
<evidence type="ECO:0000313" key="2">
    <source>
        <dbReference type="Proteomes" id="UP000245207"/>
    </source>
</evidence>
<name>A0A2U1MJD9_ARTAN</name>
<gene>
    <name evidence="1" type="ORF">CTI12_AA373620</name>
</gene>
<dbReference type="PANTHER" id="PTHR11440">
    <property type="entry name" value="LECITHIN-CHOLESTEROL ACYLTRANSFERASE-RELATED"/>
    <property type="match status" value="1"/>
</dbReference>
<keyword evidence="1" id="KW-0808">Transferase</keyword>
<dbReference type="Proteomes" id="UP000245207">
    <property type="component" value="Unassembled WGS sequence"/>
</dbReference>
<protein>
    <submittedName>
        <fullName evidence="1">Lecithin:cholesterol/phospholipid:diacylglycerol acyltransferase</fullName>
    </submittedName>
</protein>